<dbReference type="KEGG" id="kbs:EPA93_47110"/>
<dbReference type="SUPFAM" id="SSF53335">
    <property type="entry name" value="S-adenosyl-L-methionine-dependent methyltransferases"/>
    <property type="match status" value="1"/>
</dbReference>
<dbReference type="RefSeq" id="WP_129894201.1">
    <property type="nucleotide sequence ID" value="NZ_CP035758.1"/>
</dbReference>
<evidence type="ECO:0000256" key="1">
    <source>
        <dbReference type="ARBA" id="ARBA00022603"/>
    </source>
</evidence>
<evidence type="ECO:0000256" key="2">
    <source>
        <dbReference type="ARBA" id="ARBA00022679"/>
    </source>
</evidence>
<dbReference type="AlphaFoldDB" id="A0A4P6K4K8"/>
<dbReference type="Proteomes" id="UP000290365">
    <property type="component" value="Chromosome"/>
</dbReference>
<accession>A0A4P6K4K8</accession>
<feature type="domain" description="Methyltransferase" evidence="3">
    <location>
        <begin position="44"/>
        <end position="136"/>
    </location>
</feature>
<organism evidence="4 5">
    <name type="scientific">Ktedonosporobacter rubrisoli</name>
    <dbReference type="NCBI Taxonomy" id="2509675"/>
    <lineage>
        <taxon>Bacteria</taxon>
        <taxon>Bacillati</taxon>
        <taxon>Chloroflexota</taxon>
        <taxon>Ktedonobacteria</taxon>
        <taxon>Ktedonobacterales</taxon>
        <taxon>Ktedonosporobacteraceae</taxon>
        <taxon>Ktedonosporobacter</taxon>
    </lineage>
</organism>
<dbReference type="OrthoDB" id="9783256at2"/>
<dbReference type="InterPro" id="IPR041698">
    <property type="entry name" value="Methyltransf_25"/>
</dbReference>
<reference evidence="4 5" key="1">
    <citation type="submission" date="2019-01" db="EMBL/GenBank/DDBJ databases">
        <title>Ktedonosporobacter rubrisoli SCAWS-G2.</title>
        <authorList>
            <person name="Huang Y."/>
            <person name="Yan B."/>
        </authorList>
    </citation>
    <scope>NUCLEOTIDE SEQUENCE [LARGE SCALE GENOMIC DNA]</scope>
    <source>
        <strain evidence="4 5">SCAWS-G2</strain>
    </source>
</reference>
<dbReference type="CDD" id="cd02440">
    <property type="entry name" value="AdoMet_MTases"/>
    <property type="match status" value="1"/>
</dbReference>
<dbReference type="PANTHER" id="PTHR43861:SF1">
    <property type="entry name" value="TRANS-ACONITATE 2-METHYLTRANSFERASE"/>
    <property type="match status" value="1"/>
</dbReference>
<keyword evidence="1 4" id="KW-0489">Methyltransferase</keyword>
<evidence type="ECO:0000313" key="5">
    <source>
        <dbReference type="Proteomes" id="UP000290365"/>
    </source>
</evidence>
<dbReference type="Pfam" id="PF13649">
    <property type="entry name" value="Methyltransf_25"/>
    <property type="match status" value="1"/>
</dbReference>
<dbReference type="EMBL" id="CP035758">
    <property type="protein sequence ID" value="QBD83134.1"/>
    <property type="molecule type" value="Genomic_DNA"/>
</dbReference>
<protein>
    <submittedName>
        <fullName evidence="4">Class I SAM-dependent methyltransferase</fullName>
    </submittedName>
</protein>
<keyword evidence="5" id="KW-1185">Reference proteome</keyword>
<name>A0A4P6K4K8_KTERU</name>
<gene>
    <name evidence="4" type="ORF">EPA93_47110</name>
</gene>
<evidence type="ECO:0000259" key="3">
    <source>
        <dbReference type="Pfam" id="PF13649"/>
    </source>
</evidence>
<dbReference type="PANTHER" id="PTHR43861">
    <property type="entry name" value="TRANS-ACONITATE 2-METHYLTRANSFERASE-RELATED"/>
    <property type="match status" value="1"/>
</dbReference>
<proteinExistence type="predicted"/>
<dbReference type="InterPro" id="IPR029063">
    <property type="entry name" value="SAM-dependent_MTases_sf"/>
</dbReference>
<dbReference type="GO" id="GO:0008168">
    <property type="term" value="F:methyltransferase activity"/>
    <property type="evidence" value="ECO:0007669"/>
    <property type="project" value="UniProtKB-KW"/>
</dbReference>
<evidence type="ECO:0000313" key="4">
    <source>
        <dbReference type="EMBL" id="QBD83134.1"/>
    </source>
</evidence>
<dbReference type="Gene3D" id="3.40.50.150">
    <property type="entry name" value="Vaccinia Virus protein VP39"/>
    <property type="match status" value="1"/>
</dbReference>
<dbReference type="GO" id="GO:0032259">
    <property type="term" value="P:methylation"/>
    <property type="evidence" value="ECO:0007669"/>
    <property type="project" value="UniProtKB-KW"/>
</dbReference>
<sequence>MPGSWEDQLNADLYEAYAQQFPMYRQLGQTLVELAEPLKPGECVLDLACGTGIVTELFARRLGNEGAIMGVDYSAAMLAIARRKLPDVTFYQERAEDLVKALPRSSVDLAVCSSAFWQMRALPVLQGLEKVLKPGGRFIFNLPVPSNTGKQLPQLCDLMLSIAKDEYNYVPQGRSYRQAGLEGKRQNAPMYATPEELSIFLQDMPLTLRSCRTTIEIEHTAQSSFAFNRMPIMAASWLPALDHQTRLDILEKAYQRFDKTYRGTVCWCYYTLEKEAAC</sequence>
<keyword evidence="2 4" id="KW-0808">Transferase</keyword>